<comment type="catalytic activity">
    <reaction evidence="1">
        <text>(2S)-2-acetolactate + H(+) = (R)-acetoin + CO2</text>
        <dbReference type="Rhea" id="RHEA:21580"/>
        <dbReference type="ChEBI" id="CHEBI:15378"/>
        <dbReference type="ChEBI" id="CHEBI:15686"/>
        <dbReference type="ChEBI" id="CHEBI:16526"/>
        <dbReference type="ChEBI" id="CHEBI:58476"/>
        <dbReference type="EC" id="4.1.1.5"/>
    </reaction>
</comment>
<keyword evidence="10" id="KW-1185">Reference proteome</keyword>
<dbReference type="Pfam" id="PF03306">
    <property type="entry name" value="AAL_decarboxy"/>
    <property type="match status" value="1"/>
</dbReference>
<dbReference type="Gene3D" id="3.30.1330.80">
    <property type="entry name" value="Hypothetical protein, similar to alpha- acetolactate decarboxylase, domain 2"/>
    <property type="match status" value="2"/>
</dbReference>
<accession>A0A7G2CKA5</accession>
<comment type="pathway">
    <text evidence="2">Polyol metabolism; (R,R)-butane-2,3-diol biosynthesis; (R,R)-butane-2,3-diol from pyruvate: step 2/3.</text>
</comment>
<dbReference type="EC" id="4.1.1.5" evidence="4"/>
<proteinExistence type="inferred from homology"/>
<keyword evidence="8" id="KW-0456">Lyase</keyword>
<evidence type="ECO:0000313" key="9">
    <source>
        <dbReference type="EMBL" id="CAD2219334.1"/>
    </source>
</evidence>
<dbReference type="SUPFAM" id="SSF117856">
    <property type="entry name" value="AF0104/ALDC/Ptd012-like"/>
    <property type="match status" value="1"/>
</dbReference>
<dbReference type="VEuPathDB" id="TriTrypDB:ADEAN_000683900"/>
<dbReference type="AlphaFoldDB" id="A0A7G2CKA5"/>
<dbReference type="EMBL" id="LR877157">
    <property type="protein sequence ID" value="CAD2219334.1"/>
    <property type="molecule type" value="Genomic_DNA"/>
</dbReference>
<name>A0A7G2CKA5_9TRYP</name>
<protein>
    <recommendedName>
        <fullName evidence="5">Alpha-acetolactate decarboxylase</fullName>
        <ecNumber evidence="4">4.1.1.5</ecNumber>
    </recommendedName>
</protein>
<dbReference type="OrthoDB" id="509395at2759"/>
<evidence type="ECO:0000256" key="5">
    <source>
        <dbReference type="ARBA" id="ARBA00020164"/>
    </source>
</evidence>
<evidence type="ECO:0000256" key="8">
    <source>
        <dbReference type="ARBA" id="ARBA00023239"/>
    </source>
</evidence>
<dbReference type="PANTHER" id="PTHR35524:SF1">
    <property type="entry name" value="ALPHA-ACETOLACTATE DECARBOXYLASE"/>
    <property type="match status" value="1"/>
</dbReference>
<evidence type="ECO:0000313" key="10">
    <source>
        <dbReference type="Proteomes" id="UP000515908"/>
    </source>
</evidence>
<evidence type="ECO:0000256" key="6">
    <source>
        <dbReference type="ARBA" id="ARBA00022793"/>
    </source>
</evidence>
<evidence type="ECO:0000256" key="3">
    <source>
        <dbReference type="ARBA" id="ARBA00007106"/>
    </source>
</evidence>
<dbReference type="GO" id="GO:0047605">
    <property type="term" value="F:acetolactate decarboxylase activity"/>
    <property type="evidence" value="ECO:0007669"/>
    <property type="project" value="UniProtKB-EC"/>
</dbReference>
<evidence type="ECO:0000256" key="7">
    <source>
        <dbReference type="ARBA" id="ARBA00023061"/>
    </source>
</evidence>
<organism evidence="9 10">
    <name type="scientific">Angomonas deanei</name>
    <dbReference type="NCBI Taxonomy" id="59799"/>
    <lineage>
        <taxon>Eukaryota</taxon>
        <taxon>Discoba</taxon>
        <taxon>Euglenozoa</taxon>
        <taxon>Kinetoplastea</taxon>
        <taxon>Metakinetoplastina</taxon>
        <taxon>Trypanosomatida</taxon>
        <taxon>Trypanosomatidae</taxon>
        <taxon>Strigomonadinae</taxon>
        <taxon>Angomonas</taxon>
    </lineage>
</organism>
<evidence type="ECO:0000256" key="4">
    <source>
        <dbReference type="ARBA" id="ARBA00013204"/>
    </source>
</evidence>
<dbReference type="PANTHER" id="PTHR35524">
    <property type="entry name" value="ALPHA-ACETOLACTATE DECARBOXYLASE"/>
    <property type="match status" value="1"/>
</dbReference>
<gene>
    <name evidence="9" type="ORF">ADEAN_000683900</name>
</gene>
<sequence>MADSDPNDKILQFSTIGSLMSGVHDGEFNTTDCLGPVYNFGLGCSDKVNAEVIIYDGVAYTGTAKEEVGVLDRADLSPFIQVMHFHTEGAMTAVGQPHHYYVLTEGESLTEENFHAFAQRYVRSENVFFGVCVKAVFPSVTVRRPQRIAKEESRTMLELAAQQQVDTYTDQEGVIVGLYTPEVFGRLSVPGFHFHFITADRREGGHVLKFQIDKETKAEVRLEEKRRIEVVLPTSDDFRQGKVDLQLLDGVIHKVEK</sequence>
<dbReference type="InterPro" id="IPR005128">
    <property type="entry name" value="Acetolactate_a_deCO2ase"/>
</dbReference>
<comment type="similarity">
    <text evidence="3">Belongs to the alpha-acetolactate decarboxylase family.</text>
</comment>
<evidence type="ECO:0000256" key="1">
    <source>
        <dbReference type="ARBA" id="ARBA00001784"/>
    </source>
</evidence>
<dbReference type="UniPathway" id="UPA00626">
    <property type="reaction ID" value="UER00678"/>
</dbReference>
<evidence type="ECO:0000256" key="2">
    <source>
        <dbReference type="ARBA" id="ARBA00005170"/>
    </source>
</evidence>
<dbReference type="CDD" id="cd17299">
    <property type="entry name" value="acetolactate_decarboxylase"/>
    <property type="match status" value="1"/>
</dbReference>
<keyword evidence="7" id="KW-0005">Acetoin biosynthesis</keyword>
<keyword evidence="6" id="KW-0210">Decarboxylase</keyword>
<reference evidence="9 10" key="1">
    <citation type="submission" date="2020-08" db="EMBL/GenBank/DDBJ databases">
        <authorList>
            <person name="Newling K."/>
            <person name="Davey J."/>
            <person name="Forrester S."/>
        </authorList>
    </citation>
    <scope>NUCLEOTIDE SEQUENCE [LARGE SCALE GENOMIC DNA]</scope>
    <source>
        <strain evidence="10">Crithidia deanei Carvalho (ATCC PRA-265)</strain>
    </source>
</reference>
<dbReference type="PIRSF" id="PIRSF001332">
    <property type="entry name" value="Acetolac_decarb"/>
    <property type="match status" value="1"/>
</dbReference>
<dbReference type="GO" id="GO:0045151">
    <property type="term" value="P:acetoin biosynthetic process"/>
    <property type="evidence" value="ECO:0007669"/>
    <property type="project" value="UniProtKB-KW"/>
</dbReference>
<dbReference type="Proteomes" id="UP000515908">
    <property type="component" value="Chromosome 13"/>
</dbReference>